<comment type="caution">
    <text evidence="4">The sequence shown here is derived from an EMBL/GenBank/DDBJ whole genome shotgun (WGS) entry which is preliminary data.</text>
</comment>
<dbReference type="Gene3D" id="3.30.70.270">
    <property type="match status" value="2"/>
</dbReference>
<reference evidence="4 5" key="3">
    <citation type="journal article" date="2015" name="Genome Announc.">
        <title>Draft Genome Sequence of the Archiascomycetous Yeast Saitoella complicata.</title>
        <authorList>
            <person name="Yamauchi K."/>
            <person name="Kondo S."/>
            <person name="Hamamoto M."/>
            <person name="Takahashi Y."/>
            <person name="Ogura Y."/>
            <person name="Hayashi T."/>
            <person name="Nishida H."/>
        </authorList>
    </citation>
    <scope>NUCLEOTIDE SEQUENCE [LARGE SCALE GENOMIC DNA]</scope>
    <source>
        <strain evidence="4 5">NRRL Y-17804</strain>
    </source>
</reference>
<evidence type="ECO:0000256" key="1">
    <source>
        <dbReference type="SAM" id="MobiDB-lite"/>
    </source>
</evidence>
<evidence type="ECO:0000313" key="4">
    <source>
        <dbReference type="EMBL" id="GAO52422.1"/>
    </source>
</evidence>
<feature type="region of interest" description="Disordered" evidence="1">
    <location>
        <begin position="349"/>
        <end position="375"/>
    </location>
</feature>
<reference evidence="4 5" key="2">
    <citation type="journal article" date="2014" name="J. Gen. Appl. Microbiol.">
        <title>The early diverging ascomycetous budding yeast Saitoella complicata has three histone deacetylases belonging to the Clr6, Hos2, and Rpd3 lineages.</title>
        <authorList>
            <person name="Nishida H."/>
            <person name="Matsumoto T."/>
            <person name="Kondo S."/>
            <person name="Hamamoto M."/>
            <person name="Yoshikawa H."/>
        </authorList>
    </citation>
    <scope>NUCLEOTIDE SEQUENCE [LARGE SCALE GENOMIC DNA]</scope>
    <source>
        <strain evidence="4 5">NRRL Y-17804</strain>
    </source>
</reference>
<dbReference type="EMBL" id="BACD03000068">
    <property type="protein sequence ID" value="GAO52422.1"/>
    <property type="molecule type" value="Genomic_DNA"/>
</dbReference>
<dbReference type="InterPro" id="IPR043502">
    <property type="entry name" value="DNA/RNA_pol_sf"/>
</dbReference>
<feature type="compositionally biased region" description="Basic and acidic residues" evidence="1">
    <location>
        <begin position="349"/>
        <end position="361"/>
    </location>
</feature>
<evidence type="ECO:0000259" key="3">
    <source>
        <dbReference type="Pfam" id="PF17919"/>
    </source>
</evidence>
<dbReference type="PANTHER" id="PTHR33064:SF37">
    <property type="entry name" value="RIBONUCLEASE H"/>
    <property type="match status" value="1"/>
</dbReference>
<dbReference type="InterPro" id="IPR041577">
    <property type="entry name" value="RT_RNaseH_2"/>
</dbReference>
<name>A0A0E9NRD7_SAICN</name>
<sequence length="469" mass="52738">MGVIDAWCESMQFKMGALVNTPEREERVKRLLFTYQDAWARNIRCTKETDLLQFHIVLEPGARPPKIKVRNWSVEQQEWFRKTLPLMEEAGFITHSRNVSPELFKQRGRFIAGVKLVPKKDGSFRMTHPFMALNAVTIKAHYPAPRVEPVITGLAKPGMMVWFGGDGSNAFWSIGATEETVPLLGFVTPFGVYYHLRMPQGVTDGPHFYAQLVDYTFGEIPGPDPHKSIIGDHGNVDFYPYQDDNGYAASDFETAFEFARTKYFTRVIWSLMSLAPHKSTIFEDHNDILSWRITKNGLTAIPEKMDKFRDWPMPTTQAEVSLFFASVQYYRHKVPGFAGLRALCVGNEKRPGKPTKAKEKSIVSGEGKGNDHEPWSWNAEKQAAFEKVKEHVCIGHISGPDQALDIHIASDSSGTGSGAVVFQVQGLSPGEEAKPTHKSREKVLAFLSFKFTGAETRYTTTEKEVLGVV</sequence>
<protein>
    <submittedName>
        <fullName evidence="4">Uncharacterized protein</fullName>
    </submittedName>
</protein>
<dbReference type="InterPro" id="IPR000477">
    <property type="entry name" value="RT_dom"/>
</dbReference>
<dbReference type="InterPro" id="IPR051320">
    <property type="entry name" value="Viral_Replic_Matur_Polypro"/>
</dbReference>
<reference evidence="4 5" key="1">
    <citation type="journal article" date="2011" name="J. Gen. Appl. Microbiol.">
        <title>Draft genome sequencing of the enigmatic yeast Saitoella complicata.</title>
        <authorList>
            <person name="Nishida H."/>
            <person name="Hamamoto M."/>
            <person name="Sugiyama J."/>
        </authorList>
    </citation>
    <scope>NUCLEOTIDE SEQUENCE [LARGE SCALE GENOMIC DNA]</scope>
    <source>
        <strain evidence="4 5">NRRL Y-17804</strain>
    </source>
</reference>
<organism evidence="4 5">
    <name type="scientific">Saitoella complicata (strain BCRC 22490 / CBS 7301 / JCM 7358 / NBRC 10748 / NRRL Y-17804)</name>
    <dbReference type="NCBI Taxonomy" id="698492"/>
    <lineage>
        <taxon>Eukaryota</taxon>
        <taxon>Fungi</taxon>
        <taxon>Dikarya</taxon>
        <taxon>Ascomycota</taxon>
        <taxon>Taphrinomycotina</taxon>
        <taxon>Taphrinomycotina incertae sedis</taxon>
        <taxon>Saitoella</taxon>
    </lineage>
</organism>
<dbReference type="SUPFAM" id="SSF56672">
    <property type="entry name" value="DNA/RNA polymerases"/>
    <property type="match status" value="1"/>
</dbReference>
<feature type="domain" description="Reverse transcriptase/retrotransposon-derived protein RNase H-like" evidence="3">
    <location>
        <begin position="377"/>
        <end position="469"/>
    </location>
</feature>
<dbReference type="Gene3D" id="3.10.10.10">
    <property type="entry name" value="HIV Type 1 Reverse Transcriptase, subunit A, domain 1"/>
    <property type="match status" value="1"/>
</dbReference>
<evidence type="ECO:0000313" key="5">
    <source>
        <dbReference type="Proteomes" id="UP000033140"/>
    </source>
</evidence>
<accession>A0A0E9NRD7</accession>
<evidence type="ECO:0000259" key="2">
    <source>
        <dbReference type="Pfam" id="PF00078"/>
    </source>
</evidence>
<dbReference type="PANTHER" id="PTHR33064">
    <property type="entry name" value="POL PROTEIN"/>
    <property type="match status" value="1"/>
</dbReference>
<dbReference type="InterPro" id="IPR043128">
    <property type="entry name" value="Rev_trsase/Diguanyl_cyclase"/>
</dbReference>
<dbReference type="Pfam" id="PF17919">
    <property type="entry name" value="RT_RNaseH_2"/>
    <property type="match status" value="1"/>
</dbReference>
<proteinExistence type="predicted"/>
<dbReference type="Proteomes" id="UP000033140">
    <property type="component" value="Unassembled WGS sequence"/>
</dbReference>
<dbReference type="STRING" id="698492.A0A0E9NRD7"/>
<keyword evidence="5" id="KW-1185">Reference proteome</keyword>
<feature type="domain" description="Reverse transcriptase" evidence="2">
    <location>
        <begin position="117"/>
        <end position="287"/>
    </location>
</feature>
<dbReference type="AlphaFoldDB" id="A0A0E9NRD7"/>
<gene>
    <name evidence="4" type="ORF">G7K_6500-t1</name>
</gene>
<dbReference type="Pfam" id="PF00078">
    <property type="entry name" value="RVT_1"/>
    <property type="match status" value="1"/>
</dbReference>